<comment type="caution">
    <text evidence="4">The sequence shown here is derived from an EMBL/GenBank/DDBJ whole genome shotgun (WGS) entry which is preliminary data.</text>
</comment>
<dbReference type="Pfam" id="PF01396">
    <property type="entry name" value="Zn_ribbon_Top1"/>
    <property type="match status" value="2"/>
</dbReference>
<dbReference type="GO" id="GO:0005694">
    <property type="term" value="C:chromosome"/>
    <property type="evidence" value="ECO:0007669"/>
    <property type="project" value="InterPro"/>
</dbReference>
<protein>
    <submittedName>
        <fullName evidence="4">Uncharacterized protein</fullName>
    </submittedName>
</protein>
<organism evidence="4 5">
    <name type="scientific">Clostridium perfringens</name>
    <dbReference type="NCBI Taxonomy" id="1502"/>
    <lineage>
        <taxon>Bacteria</taxon>
        <taxon>Bacillati</taxon>
        <taxon>Bacillota</taxon>
        <taxon>Clostridia</taxon>
        <taxon>Eubacteriales</taxon>
        <taxon>Clostridiaceae</taxon>
        <taxon>Clostridium</taxon>
    </lineage>
</organism>
<dbReference type="Proteomes" id="UP001288944">
    <property type="component" value="Unassembled WGS sequence"/>
</dbReference>
<reference evidence="4" key="1">
    <citation type="submission" date="2019-11" db="EMBL/GenBank/DDBJ databases">
        <title>Characterization of Clostridium perfringens isolates from swine manure treated agricultural soils.</title>
        <authorList>
            <person name="Wushke S.T."/>
        </authorList>
    </citation>
    <scope>NUCLEOTIDE SEQUENCE</scope>
    <source>
        <strain evidence="4">X62</strain>
    </source>
</reference>
<dbReference type="AlphaFoldDB" id="A0AAW9KEK9"/>
<dbReference type="InterPro" id="IPR013498">
    <property type="entry name" value="Topo_IA_Znf"/>
</dbReference>
<gene>
    <name evidence="4" type="ORF">GNF83_06460</name>
</gene>
<evidence type="ECO:0000259" key="2">
    <source>
        <dbReference type="Pfam" id="PF01396"/>
    </source>
</evidence>
<dbReference type="RefSeq" id="WP_115651062.1">
    <property type="nucleotide sequence ID" value="NZ_CP075977.1"/>
</dbReference>
<dbReference type="SUPFAM" id="SSF57783">
    <property type="entry name" value="Zinc beta-ribbon"/>
    <property type="match status" value="1"/>
</dbReference>
<sequence length="442" mass="53032">METCNYKGKDICAYDITNNNYALNYELEKEWKIAGKNGELKCPECGLDVILKVKDPRKKVPHFAHKISMVKCNYYNEDLKESEEHKRGKMILYNYFKELYPDSNLRINHRFNNKRRTDIFIEFKSGEKLAVEYQRLGLDIIPWQERQKEYEKLGIKVLWILQGNEEYLIEKSKQIELSFFKQIMLNELDKLAVFLDIKTLKLILMKNMEYMHKGNVKDKFDEIFLCSYRLDKVKINEDGSISCDFKERYGLESNEFIAKCKKECEDRELKELQRKAREKVEELQRKAEQKRIKDMEIRREAEIQKELLEEIKYEESIHKERNKFQYYTGKIFKQKEINKALKGNIQAINNLTRYIAWDASTDDYKNMTTIFKYAYSNGNKNAFKIYDRIVSAIEDNVDHFNENEEVRCPYCNGRLIKRYSRYGFYVSCSNFSECNFKFSIDN</sequence>
<dbReference type="GO" id="GO:0006265">
    <property type="term" value="P:DNA topological change"/>
    <property type="evidence" value="ECO:0007669"/>
    <property type="project" value="InterPro"/>
</dbReference>
<dbReference type="Pfam" id="PF06054">
    <property type="entry name" value="CoiA_nuc"/>
    <property type="match status" value="1"/>
</dbReference>
<dbReference type="EMBL" id="WNUR01000011">
    <property type="protein sequence ID" value="MDZ7540894.1"/>
    <property type="molecule type" value="Genomic_DNA"/>
</dbReference>
<evidence type="ECO:0000313" key="4">
    <source>
        <dbReference type="EMBL" id="MDZ7540894.1"/>
    </source>
</evidence>
<dbReference type="GO" id="GO:0003677">
    <property type="term" value="F:DNA binding"/>
    <property type="evidence" value="ECO:0007669"/>
    <property type="project" value="InterPro"/>
</dbReference>
<dbReference type="InterPro" id="IPR010330">
    <property type="entry name" value="CoiA_nuc"/>
</dbReference>
<accession>A0AAW9KEK9</accession>
<dbReference type="GO" id="GO:0003916">
    <property type="term" value="F:DNA topoisomerase activity"/>
    <property type="evidence" value="ECO:0007669"/>
    <property type="project" value="InterPro"/>
</dbReference>
<evidence type="ECO:0000313" key="5">
    <source>
        <dbReference type="Proteomes" id="UP001288944"/>
    </source>
</evidence>
<evidence type="ECO:0000259" key="3">
    <source>
        <dbReference type="Pfam" id="PF06054"/>
    </source>
</evidence>
<feature type="domain" description="Competence protein CoiA nuclease-like" evidence="3">
    <location>
        <begin position="81"/>
        <end position="231"/>
    </location>
</feature>
<dbReference type="Gene3D" id="3.30.65.10">
    <property type="entry name" value="Bacterial Topoisomerase I, domain 1"/>
    <property type="match status" value="1"/>
</dbReference>
<feature type="domain" description="DNA topoisomerase type IA zn finger" evidence="2">
    <location>
        <begin position="406"/>
        <end position="441"/>
    </location>
</feature>
<keyword evidence="1" id="KW-0175">Coiled coil</keyword>
<feature type="domain" description="DNA topoisomerase type IA zn finger" evidence="2">
    <location>
        <begin position="41"/>
        <end position="53"/>
    </location>
</feature>
<feature type="coiled-coil region" evidence="1">
    <location>
        <begin position="262"/>
        <end position="305"/>
    </location>
</feature>
<evidence type="ECO:0000256" key="1">
    <source>
        <dbReference type="SAM" id="Coils"/>
    </source>
</evidence>
<name>A0AAW9KEK9_CLOPF</name>
<proteinExistence type="predicted"/>